<evidence type="ECO:0000256" key="3">
    <source>
        <dbReference type="ARBA" id="ARBA00023134"/>
    </source>
</evidence>
<dbReference type="InterPro" id="IPR027417">
    <property type="entry name" value="P-loop_NTPase"/>
</dbReference>
<dbReference type="HAMAP" id="MF_00636">
    <property type="entry name" value="RapZ_like"/>
    <property type="match status" value="1"/>
</dbReference>
<dbReference type="InterPro" id="IPR053931">
    <property type="entry name" value="RapZ_C"/>
</dbReference>
<dbReference type="Gene3D" id="3.40.50.300">
    <property type="entry name" value="P-loop containing nucleotide triphosphate hydrolases"/>
    <property type="match status" value="1"/>
</dbReference>
<evidence type="ECO:0000313" key="7">
    <source>
        <dbReference type="EMBL" id="TFH67190.1"/>
    </source>
</evidence>
<keyword evidence="1 4" id="KW-0547">Nucleotide-binding</keyword>
<name>A0A4Y8UEN9_9GAMM</name>
<dbReference type="AlphaFoldDB" id="A0A4Y8UEN9"/>
<dbReference type="GO" id="GO:0005524">
    <property type="term" value="F:ATP binding"/>
    <property type="evidence" value="ECO:0007669"/>
    <property type="project" value="UniProtKB-UniRule"/>
</dbReference>
<dbReference type="PIRSF" id="PIRSF005052">
    <property type="entry name" value="P-loopkin"/>
    <property type="match status" value="1"/>
</dbReference>
<evidence type="ECO:0000259" key="5">
    <source>
        <dbReference type="Pfam" id="PF03668"/>
    </source>
</evidence>
<dbReference type="EMBL" id="SPIA01000004">
    <property type="protein sequence ID" value="TFH67190.1"/>
    <property type="molecule type" value="Genomic_DNA"/>
</dbReference>
<dbReference type="GO" id="GO:0005525">
    <property type="term" value="F:GTP binding"/>
    <property type="evidence" value="ECO:0007669"/>
    <property type="project" value="UniProtKB-UniRule"/>
</dbReference>
<organism evidence="7 8">
    <name type="scientific">Gammaproteobacteria bacterium LSUCC0057</name>
    <dbReference type="NCBI Taxonomy" id="2559237"/>
    <lineage>
        <taxon>Bacteria</taxon>
        <taxon>Pseudomonadati</taxon>
        <taxon>Pseudomonadota</taxon>
        <taxon>Gammaproteobacteria</taxon>
        <taxon>Cellvibrionales</taxon>
        <taxon>Porticoccaceae</taxon>
        <taxon>SAR92 clade</taxon>
    </lineage>
</organism>
<dbReference type="Pfam" id="PF03668">
    <property type="entry name" value="RapZ-like_N"/>
    <property type="match status" value="1"/>
</dbReference>
<sequence>MRVIIVSGHSGSGKTSALNILEDIGFTAIDNLPLTLLPALIQEYRLTQNGQQLQLAIGIDARNLSTDLSQIEPAVARLRRADIQVDILFLASDKQQLLRRYSETRRKHPLSSNEVSLEQAIDLEQQLLSAVEKFADRYIDTSSLSLHQLRETIKQTVAANSQQLAVLIKSFGFKQGLPTDADFVFDLRCLPNPYWKPELRSFCGCDQPVIDFLNAQPDVLAMSEDIYRFINRWIPHFTANSRSYLTVAIGCTGGHHRSVFVANQLHQRLSQLHPQVQLLHRDLV</sequence>
<gene>
    <name evidence="7" type="primary">rapZ</name>
    <name evidence="7" type="ORF">E3W66_09195</name>
</gene>
<feature type="domain" description="RapZ-like N-terminal" evidence="5">
    <location>
        <begin position="1"/>
        <end position="160"/>
    </location>
</feature>
<evidence type="ECO:0000313" key="8">
    <source>
        <dbReference type="Proteomes" id="UP000298133"/>
    </source>
</evidence>
<feature type="domain" description="RapZ C-terminal" evidence="6">
    <location>
        <begin position="165"/>
        <end position="283"/>
    </location>
</feature>
<comment type="caution">
    <text evidence="7">The sequence shown here is derived from an EMBL/GenBank/DDBJ whole genome shotgun (WGS) entry which is preliminary data.</text>
</comment>
<dbReference type="PANTHER" id="PTHR30448">
    <property type="entry name" value="RNASE ADAPTER PROTEIN RAPZ"/>
    <property type="match status" value="1"/>
</dbReference>
<keyword evidence="2 4" id="KW-0067">ATP-binding</keyword>
<dbReference type="SUPFAM" id="SSF52540">
    <property type="entry name" value="P-loop containing nucleoside triphosphate hydrolases"/>
    <property type="match status" value="1"/>
</dbReference>
<proteinExistence type="inferred from homology"/>
<dbReference type="NCBIfam" id="NF003828">
    <property type="entry name" value="PRK05416.1"/>
    <property type="match status" value="1"/>
</dbReference>
<evidence type="ECO:0000256" key="2">
    <source>
        <dbReference type="ARBA" id="ARBA00022840"/>
    </source>
</evidence>
<accession>A0A4Y8UEN9</accession>
<evidence type="ECO:0000256" key="4">
    <source>
        <dbReference type="HAMAP-Rule" id="MF_00636"/>
    </source>
</evidence>
<feature type="binding site" evidence="4">
    <location>
        <begin position="8"/>
        <end position="15"/>
    </location>
    <ligand>
        <name>ATP</name>
        <dbReference type="ChEBI" id="CHEBI:30616"/>
    </ligand>
</feature>
<keyword evidence="8" id="KW-1185">Reference proteome</keyword>
<dbReference type="OrthoDB" id="9784461at2"/>
<dbReference type="InterPro" id="IPR053930">
    <property type="entry name" value="RapZ-like_N"/>
</dbReference>
<protein>
    <submittedName>
        <fullName evidence="7">RNase adapter RapZ</fullName>
    </submittedName>
</protein>
<dbReference type="Proteomes" id="UP000298133">
    <property type="component" value="Unassembled WGS sequence"/>
</dbReference>
<evidence type="ECO:0000259" key="6">
    <source>
        <dbReference type="Pfam" id="PF22740"/>
    </source>
</evidence>
<reference evidence="7 8" key="1">
    <citation type="submission" date="2019-03" db="EMBL/GenBank/DDBJ databases">
        <title>Draft genome of Gammaproteobacteria bacterium LSUCC0057, a member of the SAR92 clade.</title>
        <authorList>
            <person name="Lanclos V.C."/>
            <person name="Doiron C."/>
            <person name="Henson M.W."/>
            <person name="Thrash J.C."/>
        </authorList>
    </citation>
    <scope>NUCLEOTIDE SEQUENCE [LARGE SCALE GENOMIC DNA]</scope>
    <source>
        <strain evidence="7 8">LSUCC0057</strain>
    </source>
</reference>
<keyword evidence="3 4" id="KW-0342">GTP-binding</keyword>
<feature type="binding site" evidence="4">
    <location>
        <begin position="60"/>
        <end position="63"/>
    </location>
    <ligand>
        <name>GTP</name>
        <dbReference type="ChEBI" id="CHEBI:37565"/>
    </ligand>
</feature>
<dbReference type="Pfam" id="PF22740">
    <property type="entry name" value="PapZ_C"/>
    <property type="match status" value="1"/>
</dbReference>
<dbReference type="PANTHER" id="PTHR30448:SF0">
    <property type="entry name" value="RNASE ADAPTER PROTEIN RAPZ"/>
    <property type="match status" value="1"/>
</dbReference>
<dbReference type="InterPro" id="IPR005337">
    <property type="entry name" value="RapZ-like"/>
</dbReference>
<evidence type="ECO:0000256" key="1">
    <source>
        <dbReference type="ARBA" id="ARBA00022741"/>
    </source>
</evidence>